<dbReference type="OrthoDB" id="3830579at2759"/>
<dbReference type="EMBL" id="ML213596">
    <property type="protein sequence ID" value="TFK40845.1"/>
    <property type="molecule type" value="Genomic_DNA"/>
</dbReference>
<protein>
    <recommendedName>
        <fullName evidence="3">ABM domain-containing protein</fullName>
    </recommendedName>
</protein>
<evidence type="ECO:0000313" key="2">
    <source>
        <dbReference type="Proteomes" id="UP000308652"/>
    </source>
</evidence>
<reference evidence="1 2" key="1">
    <citation type="journal article" date="2019" name="Nat. Ecol. Evol.">
        <title>Megaphylogeny resolves global patterns of mushroom evolution.</title>
        <authorList>
            <person name="Varga T."/>
            <person name="Krizsan K."/>
            <person name="Foldi C."/>
            <person name="Dima B."/>
            <person name="Sanchez-Garcia M."/>
            <person name="Sanchez-Ramirez S."/>
            <person name="Szollosi G.J."/>
            <person name="Szarkandi J.G."/>
            <person name="Papp V."/>
            <person name="Albert L."/>
            <person name="Andreopoulos W."/>
            <person name="Angelini C."/>
            <person name="Antonin V."/>
            <person name="Barry K.W."/>
            <person name="Bougher N.L."/>
            <person name="Buchanan P."/>
            <person name="Buyck B."/>
            <person name="Bense V."/>
            <person name="Catcheside P."/>
            <person name="Chovatia M."/>
            <person name="Cooper J."/>
            <person name="Damon W."/>
            <person name="Desjardin D."/>
            <person name="Finy P."/>
            <person name="Geml J."/>
            <person name="Haridas S."/>
            <person name="Hughes K."/>
            <person name="Justo A."/>
            <person name="Karasinski D."/>
            <person name="Kautmanova I."/>
            <person name="Kiss B."/>
            <person name="Kocsube S."/>
            <person name="Kotiranta H."/>
            <person name="LaButti K.M."/>
            <person name="Lechner B.E."/>
            <person name="Liimatainen K."/>
            <person name="Lipzen A."/>
            <person name="Lukacs Z."/>
            <person name="Mihaltcheva S."/>
            <person name="Morgado L.N."/>
            <person name="Niskanen T."/>
            <person name="Noordeloos M.E."/>
            <person name="Ohm R.A."/>
            <person name="Ortiz-Santana B."/>
            <person name="Ovrebo C."/>
            <person name="Racz N."/>
            <person name="Riley R."/>
            <person name="Savchenko A."/>
            <person name="Shiryaev A."/>
            <person name="Soop K."/>
            <person name="Spirin V."/>
            <person name="Szebenyi C."/>
            <person name="Tomsovsky M."/>
            <person name="Tulloss R.E."/>
            <person name="Uehling J."/>
            <person name="Grigoriev I.V."/>
            <person name="Vagvolgyi C."/>
            <person name="Papp T."/>
            <person name="Martin F.M."/>
            <person name="Miettinen O."/>
            <person name="Hibbett D.S."/>
            <person name="Nagy L.G."/>
        </authorList>
    </citation>
    <scope>NUCLEOTIDE SEQUENCE [LARGE SCALE GENOMIC DNA]</scope>
    <source>
        <strain evidence="1 2">CBS 166.37</strain>
    </source>
</reference>
<name>A0A5C3M837_9AGAR</name>
<keyword evidence="2" id="KW-1185">Reference proteome</keyword>
<organism evidence="1 2">
    <name type="scientific">Crucibulum laeve</name>
    <dbReference type="NCBI Taxonomy" id="68775"/>
    <lineage>
        <taxon>Eukaryota</taxon>
        <taxon>Fungi</taxon>
        <taxon>Dikarya</taxon>
        <taxon>Basidiomycota</taxon>
        <taxon>Agaricomycotina</taxon>
        <taxon>Agaricomycetes</taxon>
        <taxon>Agaricomycetidae</taxon>
        <taxon>Agaricales</taxon>
        <taxon>Agaricineae</taxon>
        <taxon>Nidulariaceae</taxon>
        <taxon>Crucibulum</taxon>
    </lineage>
</organism>
<dbReference type="InterPro" id="IPR011008">
    <property type="entry name" value="Dimeric_a/b-barrel"/>
</dbReference>
<gene>
    <name evidence="1" type="ORF">BDQ12DRAFT_711448</name>
</gene>
<proteinExistence type="predicted"/>
<accession>A0A5C3M837</accession>
<dbReference type="STRING" id="68775.A0A5C3M837"/>
<evidence type="ECO:0000313" key="1">
    <source>
        <dbReference type="EMBL" id="TFK40845.1"/>
    </source>
</evidence>
<evidence type="ECO:0008006" key="3">
    <source>
        <dbReference type="Google" id="ProtNLM"/>
    </source>
</evidence>
<dbReference type="AlphaFoldDB" id="A0A5C3M837"/>
<dbReference type="SUPFAM" id="SSF54909">
    <property type="entry name" value="Dimeric alpha+beta barrel"/>
    <property type="match status" value="1"/>
</dbReference>
<sequence length="200" mass="21997">MPSVEFVVFPASDALLADESVIFPALDFISKVEGYIKTYWGLQLEDKKTLYWAIVWESYEHHKAFMQSSELHVLISHLKVALGGKPTIQNVVYSDDATNAFTAPTTELVTFKKKDGSTDELKAGLRYIADIVDKLEKTHPPTVFGPTIEDPSVFFAAAGWDSLEAHQEALAAKSLGEKGVAFIATVDASVVHAIFKQYSA</sequence>
<dbReference type="Gene3D" id="3.30.70.100">
    <property type="match status" value="2"/>
</dbReference>
<dbReference type="Proteomes" id="UP000308652">
    <property type="component" value="Unassembled WGS sequence"/>
</dbReference>